<dbReference type="EMBL" id="CM023477">
    <property type="protein sequence ID" value="KAH7938305.1"/>
    <property type="molecule type" value="Genomic_DNA"/>
</dbReference>
<organism evidence="1 2">
    <name type="scientific">Dermacentor silvarum</name>
    <name type="common">Tick</name>
    <dbReference type="NCBI Taxonomy" id="543639"/>
    <lineage>
        <taxon>Eukaryota</taxon>
        <taxon>Metazoa</taxon>
        <taxon>Ecdysozoa</taxon>
        <taxon>Arthropoda</taxon>
        <taxon>Chelicerata</taxon>
        <taxon>Arachnida</taxon>
        <taxon>Acari</taxon>
        <taxon>Parasitiformes</taxon>
        <taxon>Ixodida</taxon>
        <taxon>Ixodoidea</taxon>
        <taxon>Ixodidae</taxon>
        <taxon>Rhipicephalinae</taxon>
        <taxon>Dermacentor</taxon>
    </lineage>
</organism>
<evidence type="ECO:0000313" key="1">
    <source>
        <dbReference type="EMBL" id="KAH7938305.1"/>
    </source>
</evidence>
<sequence>MGAKERKKGRIASQIWSWGDQEHRTLPWLPGRIIDSCSTRATYPPPISFLSSAARSLSFLTFLAVTLVMRASICTGHPISRPRDFFQRNPNRDFAPFYAPANNKPSQRAAGAGNYSLILNNTPAFHQRREVRCGILLNRSHHPSCYCRNRDPSSGIAASDQSLAFFQDGSASTTNTRCLTDPRSAGPFVENAWKVFPAVRRWHSLSHSLLSWLSALFQAHLSKTTSKNFLTMSEDAANNTAAHDVPEITIFRIDNRSDKEKFLEAIRSARKLWNGDYMYQRDIRITKAQLEHIYGVDTTKDETFYAWPNATVPFVIGRKVHGFAREIRDAMRQWEQETCVRFIEITQETDNMDHVRFVQSRWAYSYLGKQGGPQKVGIPSIYFPDTHYVHLLGHTLGLRHTHADSGRDALYHVAWDSVPDRYRYNFDNESPAYGSRTKISALESEFEFDWSSVMADESESVDGDVDFMLQDRRVVYPADPFYLYRTTSTERASFLEYKKVNQLYKCNERCQNVNKSRCQRGGYVGPKCSCVCPPGAVGDHCEHRTTNAKAGICGEVLQENKTVRFVSRPSSYHCTWWIRAPQGEQVSVTFADFSADNSTHSVGSCDLYFELRNHDLYKGERYCWYELPLDVPLYAKEKDFLVDYFGSKDANFNFTLTATVYT</sequence>
<proteinExistence type="predicted"/>
<gene>
    <name evidence="1" type="ORF">HPB49_022415</name>
</gene>
<dbReference type="Proteomes" id="UP000821865">
    <property type="component" value="Chromosome 8"/>
</dbReference>
<comment type="caution">
    <text evidence="1">The sequence shown here is derived from an EMBL/GenBank/DDBJ whole genome shotgun (WGS) entry which is preliminary data.</text>
</comment>
<accession>A0ACB8CBS0</accession>
<keyword evidence="2" id="KW-1185">Reference proteome</keyword>
<evidence type="ECO:0000313" key="2">
    <source>
        <dbReference type="Proteomes" id="UP000821865"/>
    </source>
</evidence>
<protein>
    <submittedName>
        <fullName evidence="1">Uncharacterized protein</fullName>
    </submittedName>
</protein>
<name>A0ACB8CBS0_DERSI</name>
<reference evidence="1" key="1">
    <citation type="submission" date="2020-05" db="EMBL/GenBank/DDBJ databases">
        <title>Large-scale comparative analyses of tick genomes elucidate their genetic diversity and vector capacities.</title>
        <authorList>
            <person name="Jia N."/>
            <person name="Wang J."/>
            <person name="Shi W."/>
            <person name="Du L."/>
            <person name="Sun Y."/>
            <person name="Zhan W."/>
            <person name="Jiang J."/>
            <person name="Wang Q."/>
            <person name="Zhang B."/>
            <person name="Ji P."/>
            <person name="Sakyi L.B."/>
            <person name="Cui X."/>
            <person name="Yuan T."/>
            <person name="Jiang B."/>
            <person name="Yang W."/>
            <person name="Lam T.T.-Y."/>
            <person name="Chang Q."/>
            <person name="Ding S."/>
            <person name="Wang X."/>
            <person name="Zhu J."/>
            <person name="Ruan X."/>
            <person name="Zhao L."/>
            <person name="Wei J."/>
            <person name="Que T."/>
            <person name="Du C."/>
            <person name="Cheng J."/>
            <person name="Dai P."/>
            <person name="Han X."/>
            <person name="Huang E."/>
            <person name="Gao Y."/>
            <person name="Liu J."/>
            <person name="Shao H."/>
            <person name="Ye R."/>
            <person name="Li L."/>
            <person name="Wei W."/>
            <person name="Wang X."/>
            <person name="Wang C."/>
            <person name="Yang T."/>
            <person name="Huo Q."/>
            <person name="Li W."/>
            <person name="Guo W."/>
            <person name="Chen H."/>
            <person name="Zhou L."/>
            <person name="Ni X."/>
            <person name="Tian J."/>
            <person name="Zhou Y."/>
            <person name="Sheng Y."/>
            <person name="Liu T."/>
            <person name="Pan Y."/>
            <person name="Xia L."/>
            <person name="Li J."/>
            <person name="Zhao F."/>
            <person name="Cao W."/>
        </authorList>
    </citation>
    <scope>NUCLEOTIDE SEQUENCE</scope>
    <source>
        <strain evidence="1">Dsil-2018</strain>
    </source>
</reference>